<dbReference type="EMBL" id="FMZF01000006">
    <property type="protein sequence ID" value="SDD23059.1"/>
    <property type="molecule type" value="Genomic_DNA"/>
</dbReference>
<sequence>MRTDTLETSLGQLPAREPVPGGGATAALLLRHTVASARGAS</sequence>
<keyword evidence="3" id="KW-1185">Reference proteome</keyword>
<feature type="compositionally biased region" description="Polar residues" evidence="1">
    <location>
        <begin position="1"/>
        <end position="11"/>
    </location>
</feature>
<evidence type="ECO:0000313" key="3">
    <source>
        <dbReference type="Proteomes" id="UP000199416"/>
    </source>
</evidence>
<evidence type="ECO:0000313" key="2">
    <source>
        <dbReference type="EMBL" id="SDD23059.1"/>
    </source>
</evidence>
<evidence type="ECO:0000256" key="1">
    <source>
        <dbReference type="SAM" id="MobiDB-lite"/>
    </source>
</evidence>
<name>A0A1G6T211_9ACTN</name>
<feature type="region of interest" description="Disordered" evidence="1">
    <location>
        <begin position="1"/>
        <end position="20"/>
    </location>
</feature>
<dbReference type="RefSeq" id="WP_281181446.1">
    <property type="nucleotide sequence ID" value="NZ_FMZF01000006.1"/>
</dbReference>
<gene>
    <name evidence="2" type="ORF">SAMN05660690_3716</name>
</gene>
<reference evidence="3" key="1">
    <citation type="submission" date="2016-10" db="EMBL/GenBank/DDBJ databases">
        <authorList>
            <person name="Varghese N."/>
            <person name="Submissions S."/>
        </authorList>
    </citation>
    <scope>NUCLEOTIDE SEQUENCE [LARGE SCALE GENOMIC DNA]</scope>
    <source>
        <strain evidence="3">DSM 45421</strain>
    </source>
</reference>
<dbReference type="STRING" id="1190417.SAMN05660690_3716"/>
<dbReference type="Proteomes" id="UP000199416">
    <property type="component" value="Unassembled WGS sequence"/>
</dbReference>
<protein>
    <submittedName>
        <fullName evidence="2">Uncharacterized protein</fullName>
    </submittedName>
</protein>
<proteinExistence type="predicted"/>
<dbReference type="AlphaFoldDB" id="A0A1G6T211"/>
<accession>A0A1G6T211</accession>
<organism evidence="2 3">
    <name type="scientific">Geodermatophilus telluris</name>
    <dbReference type="NCBI Taxonomy" id="1190417"/>
    <lineage>
        <taxon>Bacteria</taxon>
        <taxon>Bacillati</taxon>
        <taxon>Actinomycetota</taxon>
        <taxon>Actinomycetes</taxon>
        <taxon>Geodermatophilales</taxon>
        <taxon>Geodermatophilaceae</taxon>
        <taxon>Geodermatophilus</taxon>
    </lineage>
</organism>